<dbReference type="SUPFAM" id="SSF52540">
    <property type="entry name" value="P-loop containing nucleoside triphosphate hydrolases"/>
    <property type="match status" value="1"/>
</dbReference>
<dbReference type="EMBL" id="MFAH01000020">
    <property type="protein sequence ID" value="OGD71643.1"/>
    <property type="molecule type" value="Genomic_DNA"/>
</dbReference>
<sequence>MLPIIVESDAPDQISQYLTDHYYLGNLVGEVKPENDSIGLLAIKYLIDRAKFSHPDKSQAVFLIHDGHLVTPAGQNALLKTLEESKPYEQFIITTHNHHLLLETIISRCQIISLTQKTPKTIDGNFLKDFVGLIDNPSTCLKNSDEILSDNPKDFINLIISNLHLANRNRVTNKRVKILSLALECLSDLDRNINPKLALDHFFLQTGRIIKKST</sequence>
<protein>
    <submittedName>
        <fullName evidence="1">Uncharacterized protein</fullName>
    </submittedName>
</protein>
<dbReference type="Proteomes" id="UP000177390">
    <property type="component" value="Unassembled WGS sequence"/>
</dbReference>
<reference evidence="1 2" key="1">
    <citation type="journal article" date="2016" name="Nat. Commun.">
        <title>Thousands of microbial genomes shed light on interconnected biogeochemical processes in an aquifer system.</title>
        <authorList>
            <person name="Anantharaman K."/>
            <person name="Brown C.T."/>
            <person name="Hug L.A."/>
            <person name="Sharon I."/>
            <person name="Castelle C.J."/>
            <person name="Probst A.J."/>
            <person name="Thomas B.C."/>
            <person name="Singh A."/>
            <person name="Wilkins M.J."/>
            <person name="Karaoz U."/>
            <person name="Brodie E.L."/>
            <person name="Williams K.H."/>
            <person name="Hubbard S.S."/>
            <person name="Banfield J.F."/>
        </authorList>
    </citation>
    <scope>NUCLEOTIDE SEQUENCE [LARGE SCALE GENOMIC DNA]</scope>
</reference>
<organism evidence="1 2">
    <name type="scientific">Candidatus Collierbacteria bacterium RIFCSPHIGHO2_02_FULL_49_10</name>
    <dbReference type="NCBI Taxonomy" id="1817723"/>
    <lineage>
        <taxon>Bacteria</taxon>
        <taxon>Candidatus Collieribacteriota</taxon>
    </lineage>
</organism>
<accession>A0A1F5EW63</accession>
<evidence type="ECO:0000313" key="2">
    <source>
        <dbReference type="Proteomes" id="UP000177390"/>
    </source>
</evidence>
<dbReference type="Pfam" id="PF13177">
    <property type="entry name" value="DNA_pol3_delta2"/>
    <property type="match status" value="1"/>
</dbReference>
<name>A0A1F5EW63_9BACT</name>
<dbReference type="Gene3D" id="3.40.50.300">
    <property type="entry name" value="P-loop containing nucleotide triphosphate hydrolases"/>
    <property type="match status" value="1"/>
</dbReference>
<comment type="caution">
    <text evidence="1">The sequence shown here is derived from an EMBL/GenBank/DDBJ whole genome shotgun (WGS) entry which is preliminary data.</text>
</comment>
<evidence type="ECO:0000313" key="1">
    <source>
        <dbReference type="EMBL" id="OGD71643.1"/>
    </source>
</evidence>
<dbReference type="AlphaFoldDB" id="A0A1F5EW63"/>
<gene>
    <name evidence="1" type="ORF">A3D09_02120</name>
</gene>
<dbReference type="InterPro" id="IPR027417">
    <property type="entry name" value="P-loop_NTPase"/>
</dbReference>
<proteinExistence type="predicted"/>